<keyword evidence="3" id="KW-0808">Transferase</keyword>
<dbReference type="Pfam" id="PF07669">
    <property type="entry name" value="Eco57I"/>
    <property type="match status" value="1"/>
</dbReference>
<dbReference type="GO" id="GO:0032259">
    <property type="term" value="P:methylation"/>
    <property type="evidence" value="ECO:0007669"/>
    <property type="project" value="UniProtKB-KW"/>
</dbReference>
<evidence type="ECO:0000256" key="1">
    <source>
        <dbReference type="ARBA" id="ARBA00011900"/>
    </source>
</evidence>
<dbReference type="InterPro" id="IPR029063">
    <property type="entry name" value="SAM-dependent_MTases_sf"/>
</dbReference>
<evidence type="ECO:0000256" key="5">
    <source>
        <dbReference type="ARBA" id="ARBA00047942"/>
    </source>
</evidence>
<keyword evidence="8" id="KW-1185">Reference proteome</keyword>
<evidence type="ECO:0000313" key="7">
    <source>
        <dbReference type="EMBL" id="KRL06121.1"/>
    </source>
</evidence>
<dbReference type="Proteomes" id="UP000051448">
    <property type="component" value="Unassembled WGS sequence"/>
</dbReference>
<dbReference type="EC" id="2.1.1.72" evidence="1"/>
<evidence type="ECO:0000256" key="2">
    <source>
        <dbReference type="ARBA" id="ARBA00022603"/>
    </source>
</evidence>
<organism evidence="7 8">
    <name type="scientific">Liquorilactobacillus hordei DSM 19519</name>
    <dbReference type="NCBI Taxonomy" id="1423759"/>
    <lineage>
        <taxon>Bacteria</taxon>
        <taxon>Bacillati</taxon>
        <taxon>Bacillota</taxon>
        <taxon>Bacilli</taxon>
        <taxon>Lactobacillales</taxon>
        <taxon>Lactobacillaceae</taxon>
        <taxon>Liquorilactobacillus</taxon>
    </lineage>
</organism>
<sequence length="562" mass="65198">MGSGHILVYAFDVFMQLYVAEGYRERDAAEFIMTNNLYGLEIDKRAYQLAYFAIMMKGREYNRKILNKNVKLNLYQFIDSEDIPTEYFERLDELSTLPRTEFTKKLNQLKSILEQFAHATEIGSVLHFNSVKKKKIAELREFVNVFDNFSDMDILYQLPEAHEKIAKLLDIVEVIVSKYTTVVTNPPYLNKMSNILDKYVKNNYPEVKTDLFSVFIKMNSQMLVKDGYAGFMTPFVWMFIKSYEELRTFLITDKSLSNLVQMEYSAFEEATVPVCCFTIKNTKNEPVGNYFKLSDFRGGMEVQKAKVLEGVKNPTVSYVYQTNQESFTKIPGSPISFWVSENTFNIFASNASFEDIYHTRAGMITGNNKHFIRMWHEIGRDKIGLLVPNRQTASASEKKWFPYSKGGEFKRWYGNNEFVINWENDGSCIRNLKNKNGKIPAHAFNLDYIFHSQITWSSLSSRNFAARYCVEGFLFDASGSFAIVPECKKKYVLSYLNSKVVKYYLNLLNPTLNFQKGNINALPLVKTTNCIIEEFAKTNINISKAEWDSFEQSWDFSRHPLI</sequence>
<evidence type="ECO:0000256" key="3">
    <source>
        <dbReference type="ARBA" id="ARBA00022679"/>
    </source>
</evidence>
<feature type="domain" description="Type II methyltransferase M.TaqI-like" evidence="6">
    <location>
        <begin position="35"/>
        <end position="266"/>
    </location>
</feature>
<keyword evidence="4" id="KW-0949">S-adenosyl-L-methionine</keyword>
<comment type="caution">
    <text evidence="7">The sequence shown here is derived from an EMBL/GenBank/DDBJ whole genome shotgun (WGS) entry which is preliminary data.</text>
</comment>
<comment type="catalytic activity">
    <reaction evidence="5">
        <text>a 2'-deoxyadenosine in DNA + S-adenosyl-L-methionine = an N(6)-methyl-2'-deoxyadenosine in DNA + S-adenosyl-L-homocysteine + H(+)</text>
        <dbReference type="Rhea" id="RHEA:15197"/>
        <dbReference type="Rhea" id="RHEA-COMP:12418"/>
        <dbReference type="Rhea" id="RHEA-COMP:12419"/>
        <dbReference type="ChEBI" id="CHEBI:15378"/>
        <dbReference type="ChEBI" id="CHEBI:57856"/>
        <dbReference type="ChEBI" id="CHEBI:59789"/>
        <dbReference type="ChEBI" id="CHEBI:90615"/>
        <dbReference type="ChEBI" id="CHEBI:90616"/>
        <dbReference type="EC" id="2.1.1.72"/>
    </reaction>
</comment>
<dbReference type="SUPFAM" id="SSF53335">
    <property type="entry name" value="S-adenosyl-L-methionine-dependent methyltransferases"/>
    <property type="match status" value="1"/>
</dbReference>
<evidence type="ECO:0000313" key="8">
    <source>
        <dbReference type="Proteomes" id="UP000051448"/>
    </source>
</evidence>
<dbReference type="NCBIfam" id="NF033452">
    <property type="entry name" value="BREX_1_MTaseX"/>
    <property type="match status" value="1"/>
</dbReference>
<name>A0A0R1MED1_9LACO</name>
<gene>
    <name evidence="7" type="ORF">FC92_GL001169</name>
</gene>
<dbReference type="EMBL" id="AZDX01000031">
    <property type="protein sequence ID" value="KRL06121.1"/>
    <property type="molecule type" value="Genomic_DNA"/>
</dbReference>
<dbReference type="OrthoDB" id="32195at2"/>
<dbReference type="InterPro" id="IPR047939">
    <property type="entry name" value="BREX_1_PglX"/>
</dbReference>
<accession>A0A0R1MED1</accession>
<protein>
    <recommendedName>
        <fullName evidence="1">site-specific DNA-methyltransferase (adenine-specific)</fullName>
        <ecNumber evidence="1">2.1.1.72</ecNumber>
    </recommendedName>
</protein>
<keyword evidence="2" id="KW-0489">Methyltransferase</keyword>
<proteinExistence type="predicted"/>
<dbReference type="PANTHER" id="PTHR33841:SF1">
    <property type="entry name" value="DNA METHYLTRANSFERASE A"/>
    <property type="match status" value="1"/>
</dbReference>
<dbReference type="PATRIC" id="fig|1423759.3.peg.1235"/>
<reference evidence="7 8" key="1">
    <citation type="journal article" date="2015" name="Genome Announc.">
        <title>Expanding the biotechnology potential of lactobacilli through comparative genomics of 213 strains and associated genera.</title>
        <authorList>
            <person name="Sun Z."/>
            <person name="Harris H.M."/>
            <person name="McCann A."/>
            <person name="Guo C."/>
            <person name="Argimon S."/>
            <person name="Zhang W."/>
            <person name="Yang X."/>
            <person name="Jeffery I.B."/>
            <person name="Cooney J.C."/>
            <person name="Kagawa T.F."/>
            <person name="Liu W."/>
            <person name="Song Y."/>
            <person name="Salvetti E."/>
            <person name="Wrobel A."/>
            <person name="Rasinkangas P."/>
            <person name="Parkhill J."/>
            <person name="Rea M.C."/>
            <person name="O'Sullivan O."/>
            <person name="Ritari J."/>
            <person name="Douillard F.P."/>
            <person name="Paul Ross R."/>
            <person name="Yang R."/>
            <person name="Briner A.E."/>
            <person name="Felis G.E."/>
            <person name="de Vos W.M."/>
            <person name="Barrangou R."/>
            <person name="Klaenhammer T.R."/>
            <person name="Caufield P.W."/>
            <person name="Cui Y."/>
            <person name="Zhang H."/>
            <person name="O'Toole P.W."/>
        </authorList>
    </citation>
    <scope>NUCLEOTIDE SEQUENCE [LARGE SCALE GENOMIC DNA]</scope>
    <source>
        <strain evidence="7 8">DSM 19519</strain>
    </source>
</reference>
<dbReference type="GO" id="GO:0009007">
    <property type="term" value="F:site-specific DNA-methyltransferase (adenine-specific) activity"/>
    <property type="evidence" value="ECO:0007669"/>
    <property type="project" value="UniProtKB-EC"/>
</dbReference>
<evidence type="ECO:0000259" key="6">
    <source>
        <dbReference type="Pfam" id="PF07669"/>
    </source>
</evidence>
<dbReference type="GO" id="GO:0006304">
    <property type="term" value="P:DNA modification"/>
    <property type="evidence" value="ECO:0007669"/>
    <property type="project" value="InterPro"/>
</dbReference>
<dbReference type="AlphaFoldDB" id="A0A0R1MED1"/>
<dbReference type="InterPro" id="IPR011639">
    <property type="entry name" value="MethylTrfase_TaqI-like_dom"/>
</dbReference>
<dbReference type="InterPro" id="IPR050953">
    <property type="entry name" value="N4_N6_ade-DNA_methylase"/>
</dbReference>
<dbReference type="PANTHER" id="PTHR33841">
    <property type="entry name" value="DNA METHYLTRANSFERASE YEEA-RELATED"/>
    <property type="match status" value="1"/>
</dbReference>
<dbReference type="STRING" id="1423759.FC92_GL001169"/>
<dbReference type="Gene3D" id="3.40.50.150">
    <property type="entry name" value="Vaccinia Virus protein VP39"/>
    <property type="match status" value="1"/>
</dbReference>
<evidence type="ECO:0000256" key="4">
    <source>
        <dbReference type="ARBA" id="ARBA00022691"/>
    </source>
</evidence>